<sequence length="413" mass="43208">MTDALRAVDAEPELSGLTTVFQPIVDLSTGAVVAHEGLTRGPAGEWHCPEKLFRHARSRGELAELDEYCRVLALRTALAAGSAGPSALFLNIEPDGIPLGPPPEEAVTFLRGGGRLVLEFTERALTGDPARLQWFATRLRHVGIAVALDDVGSHPSSLALMPFLRPEVVKLDQRLVQHPVDEEVARVAAAVGAYAERNDAVVLAEGIETLEHERTARALGATLAQGYRFARPGPLPVGSGRMPVAGPGAPVARGPEGPTRLSPLDAVARVRRLHRGSVEEVRVVATLLEQRAVSAEGPTVLLGSVGPDGAPRAERARRFAAVAQHSALVTLVGASGPLPGGVRGAALADGDPLRDEWDVAVVGPHVAAALVARPCGVGEMEYAVVHDRDLVMEVARSLMSRTVPAPGAAAPGV</sequence>
<dbReference type="PANTHER" id="PTHR33121:SF76">
    <property type="entry name" value="SIGNALING PROTEIN"/>
    <property type="match status" value="1"/>
</dbReference>
<dbReference type="InterPro" id="IPR035919">
    <property type="entry name" value="EAL_sf"/>
</dbReference>
<dbReference type="CDD" id="cd01948">
    <property type="entry name" value="EAL"/>
    <property type="match status" value="1"/>
</dbReference>
<dbReference type="SMART" id="SM00052">
    <property type="entry name" value="EAL"/>
    <property type="match status" value="1"/>
</dbReference>
<keyword evidence="3" id="KW-1185">Reference proteome</keyword>
<gene>
    <name evidence="2" type="ORF">LQ327_23820</name>
</gene>
<dbReference type="Gene3D" id="3.20.20.450">
    <property type="entry name" value="EAL domain"/>
    <property type="match status" value="1"/>
</dbReference>
<dbReference type="Pfam" id="PF00563">
    <property type="entry name" value="EAL"/>
    <property type="match status" value="1"/>
</dbReference>
<reference evidence="2 3" key="1">
    <citation type="submission" date="2021-11" db="EMBL/GenBank/DDBJ databases">
        <title>Draft genome sequence of Actinomycetospora sp. SF1 isolated from the rhizosphere soil.</title>
        <authorList>
            <person name="Duangmal K."/>
            <person name="Chantavorakit T."/>
        </authorList>
    </citation>
    <scope>NUCLEOTIDE SEQUENCE [LARGE SCALE GENOMIC DNA]</scope>
    <source>
        <strain evidence="2 3">TBRC 5722</strain>
    </source>
</reference>
<evidence type="ECO:0000313" key="2">
    <source>
        <dbReference type="EMBL" id="MCD2196408.1"/>
    </source>
</evidence>
<dbReference type="RefSeq" id="WP_230738273.1">
    <property type="nucleotide sequence ID" value="NZ_JAJNDB010000006.1"/>
</dbReference>
<proteinExistence type="predicted"/>
<evidence type="ECO:0000313" key="3">
    <source>
        <dbReference type="Proteomes" id="UP001199469"/>
    </source>
</evidence>
<evidence type="ECO:0000259" key="1">
    <source>
        <dbReference type="PROSITE" id="PS50883"/>
    </source>
</evidence>
<dbReference type="EMBL" id="JAJNDB010000006">
    <property type="protein sequence ID" value="MCD2196408.1"/>
    <property type="molecule type" value="Genomic_DNA"/>
</dbReference>
<name>A0ABS8PEK3_9PSEU</name>
<dbReference type="Proteomes" id="UP001199469">
    <property type="component" value="Unassembled WGS sequence"/>
</dbReference>
<feature type="domain" description="EAL" evidence="1">
    <location>
        <begin position="1"/>
        <end position="246"/>
    </location>
</feature>
<protein>
    <submittedName>
        <fullName evidence="2">EAL domain-containing protein</fullName>
    </submittedName>
</protein>
<accession>A0ABS8PEK3</accession>
<dbReference type="SUPFAM" id="SSF141868">
    <property type="entry name" value="EAL domain-like"/>
    <property type="match status" value="1"/>
</dbReference>
<dbReference type="InterPro" id="IPR050706">
    <property type="entry name" value="Cyclic-di-GMP_PDE-like"/>
</dbReference>
<dbReference type="InterPro" id="IPR001633">
    <property type="entry name" value="EAL_dom"/>
</dbReference>
<dbReference type="PROSITE" id="PS50883">
    <property type="entry name" value="EAL"/>
    <property type="match status" value="1"/>
</dbReference>
<comment type="caution">
    <text evidence="2">The sequence shown here is derived from an EMBL/GenBank/DDBJ whole genome shotgun (WGS) entry which is preliminary data.</text>
</comment>
<dbReference type="PANTHER" id="PTHR33121">
    <property type="entry name" value="CYCLIC DI-GMP PHOSPHODIESTERASE PDEF"/>
    <property type="match status" value="1"/>
</dbReference>
<organism evidence="2 3">
    <name type="scientific">Actinomycetospora endophytica</name>
    <dbReference type="NCBI Taxonomy" id="2291215"/>
    <lineage>
        <taxon>Bacteria</taxon>
        <taxon>Bacillati</taxon>
        <taxon>Actinomycetota</taxon>
        <taxon>Actinomycetes</taxon>
        <taxon>Pseudonocardiales</taxon>
        <taxon>Pseudonocardiaceae</taxon>
        <taxon>Actinomycetospora</taxon>
    </lineage>
</organism>